<feature type="compositionally biased region" description="Basic residues" evidence="1">
    <location>
        <begin position="367"/>
        <end position="378"/>
    </location>
</feature>
<protein>
    <submittedName>
        <fullName evidence="3">SprT-like family protein</fullName>
    </submittedName>
</protein>
<dbReference type="Proteomes" id="UP000030151">
    <property type="component" value="Unassembled WGS sequence"/>
</dbReference>
<dbReference type="Pfam" id="PF17283">
    <property type="entry name" value="Zn_ribbon_SprT"/>
    <property type="match status" value="1"/>
</dbReference>
<gene>
    <name evidence="3" type="ORF">X797_000915</name>
</gene>
<dbReference type="PANTHER" id="PTHR23099">
    <property type="entry name" value="TRANSCRIPTIONAL REGULATOR"/>
    <property type="match status" value="1"/>
</dbReference>
<evidence type="ECO:0000256" key="1">
    <source>
        <dbReference type="SAM" id="MobiDB-lite"/>
    </source>
</evidence>
<dbReference type="Pfam" id="PF10263">
    <property type="entry name" value="SprT-like"/>
    <property type="match status" value="1"/>
</dbReference>
<reference evidence="3 4" key="1">
    <citation type="submission" date="2014-02" db="EMBL/GenBank/DDBJ databases">
        <title>The genome sequence of the entomopathogenic fungus Metarhizium robertsii ARSEF 2575.</title>
        <authorList>
            <person name="Giuliano Garisto Donzelli B."/>
            <person name="Roe B.A."/>
            <person name="Macmil S.L."/>
            <person name="Krasnoff S.B."/>
            <person name="Gibson D.M."/>
        </authorList>
    </citation>
    <scope>NUCLEOTIDE SEQUENCE [LARGE SCALE GENOMIC DNA]</scope>
    <source>
        <strain evidence="3 4">ARSEF 2575</strain>
    </source>
</reference>
<dbReference type="Gene3D" id="1.10.30.10">
    <property type="entry name" value="High mobility group box domain"/>
    <property type="match status" value="1"/>
</dbReference>
<evidence type="ECO:0000259" key="2">
    <source>
        <dbReference type="SMART" id="SM00731"/>
    </source>
</evidence>
<dbReference type="InterPro" id="IPR035240">
    <property type="entry name" value="SprT_Zn_ribbon"/>
</dbReference>
<dbReference type="CDD" id="cd00084">
    <property type="entry name" value="HMG-box_SF"/>
    <property type="match status" value="1"/>
</dbReference>
<name>A0A0A1V9D7_9HYPO</name>
<comment type="caution">
    <text evidence="3">The sequence shown here is derived from an EMBL/GenBank/DDBJ whole genome shotgun (WGS) entry which is preliminary data.</text>
</comment>
<dbReference type="PANTHER" id="PTHR23099:SF0">
    <property type="entry name" value="GERM CELL NUCLEAR ACIDIC PROTEIN"/>
    <property type="match status" value="1"/>
</dbReference>
<dbReference type="EMBL" id="JELW01000001">
    <property type="protein sequence ID" value="EXV06198.1"/>
    <property type="molecule type" value="Genomic_DNA"/>
</dbReference>
<feature type="domain" description="SprT-like" evidence="2">
    <location>
        <begin position="438"/>
        <end position="607"/>
    </location>
</feature>
<organism evidence="3 4">
    <name type="scientific">Metarhizium robertsii</name>
    <dbReference type="NCBI Taxonomy" id="568076"/>
    <lineage>
        <taxon>Eukaryota</taxon>
        <taxon>Fungi</taxon>
        <taxon>Dikarya</taxon>
        <taxon>Ascomycota</taxon>
        <taxon>Pezizomycotina</taxon>
        <taxon>Sordariomycetes</taxon>
        <taxon>Hypocreomycetidae</taxon>
        <taxon>Hypocreales</taxon>
        <taxon>Clavicipitaceae</taxon>
        <taxon>Metarhizium</taxon>
    </lineage>
</organism>
<dbReference type="SMART" id="SM00731">
    <property type="entry name" value="SprT"/>
    <property type="match status" value="1"/>
</dbReference>
<feature type="region of interest" description="Disordered" evidence="1">
    <location>
        <begin position="337"/>
        <end position="383"/>
    </location>
</feature>
<feature type="compositionally biased region" description="Polar residues" evidence="1">
    <location>
        <begin position="36"/>
        <end position="47"/>
    </location>
</feature>
<feature type="compositionally biased region" description="Polar residues" evidence="1">
    <location>
        <begin position="17"/>
        <end position="28"/>
    </location>
</feature>
<feature type="compositionally biased region" description="Polar residues" evidence="1">
    <location>
        <begin position="265"/>
        <end position="276"/>
    </location>
</feature>
<dbReference type="AlphaFoldDB" id="A0A0A1V9D7"/>
<dbReference type="HOGENOM" id="CLU_012966_3_1_1"/>
<evidence type="ECO:0000313" key="3">
    <source>
        <dbReference type="EMBL" id="EXV06198.1"/>
    </source>
</evidence>
<dbReference type="InterPro" id="IPR006640">
    <property type="entry name" value="SprT-like_domain"/>
</dbReference>
<evidence type="ECO:0000313" key="4">
    <source>
        <dbReference type="Proteomes" id="UP000030151"/>
    </source>
</evidence>
<feature type="region of interest" description="Disordered" evidence="1">
    <location>
        <begin position="1"/>
        <end position="85"/>
    </location>
</feature>
<dbReference type="InterPro" id="IPR036910">
    <property type="entry name" value="HMG_box_dom_sf"/>
</dbReference>
<accession>A0A0A1V9D7</accession>
<dbReference type="eggNOG" id="KOG3854">
    <property type="taxonomic scope" value="Eukaryota"/>
</dbReference>
<dbReference type="GO" id="GO:0006950">
    <property type="term" value="P:response to stress"/>
    <property type="evidence" value="ECO:0007669"/>
    <property type="project" value="UniProtKB-ARBA"/>
</dbReference>
<feature type="region of interest" description="Disordered" evidence="1">
    <location>
        <begin position="152"/>
        <end position="176"/>
    </location>
</feature>
<feature type="region of interest" description="Disordered" evidence="1">
    <location>
        <begin position="256"/>
        <end position="292"/>
    </location>
</feature>
<sequence length="706" mass="78719">MARLADFLPTSDDELSHQCTRSRQASRQKGSDSEVECTNSVPRISTPTRRDLVPRNTQTASSRKMRRLRGRDQAADNPLFQPWSAHDHDGMQALSQTTMRESPAKLGLVTEFENDSPPALARPARINALSLISPTRKAKGCSEVLRKGPLVPLSTEERERKNSGSRSARIRENLDSPNQTMSWTLLSSSDHELCHHGSHQQISAENSAHSSSINSTLAVGGSNFCCDDDPKTGSFSSLSPGSASVSFPPGIGKFTYNSLDDERSSVSTDYNDTRQTGCEGPLKPIRGNVPSPNRVSSIKLDDESALPAKVSAIQSTTPSDHEDLLSLFEKMRIDSHGLSTDDGSKPIRDLPVFITPPSSPPETLSPSHKHQAIPRKPRGSAPNASLAETLVDDWNWEPTRQKNIKAECTLNQSKGVLRKGKKMEFEATKQTIAESFLRELDLQIANGQISKLTNSTNGVKIVWTKSLHTTAGRANWRRETVRTKQSDGSIVDTMHKHHASIELADKVIDDENRLLNVLAHEFCHLTTFMINGLTTNPHGKEFKSWASKCSRIFGHRGIHVTTKHAYEINFKYKWECTNCGLGYKRHSKSIDTQRHRCGTCKGELKQVKPAPRAKVANNSGASGQSEYQLFVKDQMKLVKRENPDVPQREILKIIAEKWAIEKKKKQKNTNSHTTEDMISKWIKKLPKETAYQKVFSKNFLSVSAYW</sequence>
<dbReference type="SUPFAM" id="SSF47095">
    <property type="entry name" value="HMG-box"/>
    <property type="match status" value="1"/>
</dbReference>
<dbReference type="GO" id="GO:0005634">
    <property type="term" value="C:nucleus"/>
    <property type="evidence" value="ECO:0007669"/>
    <property type="project" value="TreeGrafter"/>
</dbReference>
<dbReference type="OrthoDB" id="20772at2759"/>
<proteinExistence type="predicted"/>